<accession>A0ACC2XJF8</accession>
<comment type="caution">
    <text evidence="1">The sequence shown here is derived from an EMBL/GenBank/DDBJ whole genome shotgun (WGS) entry which is preliminary data.</text>
</comment>
<keyword evidence="2" id="KW-1185">Reference proteome</keyword>
<dbReference type="EMBL" id="JASBWV010000012">
    <property type="protein sequence ID" value="KAJ9123526.1"/>
    <property type="molecule type" value="Genomic_DNA"/>
</dbReference>
<sequence length="170" mass="18795">MAPPQIPPVRPDSRPLSDRVAEQMMAVTDHSGAAAAHDRDGTPVKDDVINSILEGALTSQLLCCSRCMENEGFSAMFEQLKYWETQVWVLGAMPDRVTPRSLNEAKYRAEMWGKRLFQLRKALLVGVAEADPGPPGTVIHVPTKRKRYSVTGDDVEDETAVLSGPKRHRA</sequence>
<gene>
    <name evidence="1" type="ORF">QFC24_003741</name>
</gene>
<evidence type="ECO:0000313" key="2">
    <source>
        <dbReference type="Proteomes" id="UP001234202"/>
    </source>
</evidence>
<reference evidence="1" key="1">
    <citation type="submission" date="2023-04" db="EMBL/GenBank/DDBJ databases">
        <title>Draft Genome sequencing of Naganishia species isolated from polar environments using Oxford Nanopore Technology.</title>
        <authorList>
            <person name="Leo P."/>
            <person name="Venkateswaran K."/>
        </authorList>
    </citation>
    <scope>NUCLEOTIDE SEQUENCE</scope>
    <source>
        <strain evidence="1">DBVPG 5303</strain>
    </source>
</reference>
<protein>
    <submittedName>
        <fullName evidence="1">Uncharacterized protein</fullName>
    </submittedName>
</protein>
<organism evidence="1 2">
    <name type="scientific">Naganishia onofrii</name>
    <dbReference type="NCBI Taxonomy" id="1851511"/>
    <lineage>
        <taxon>Eukaryota</taxon>
        <taxon>Fungi</taxon>
        <taxon>Dikarya</taxon>
        <taxon>Basidiomycota</taxon>
        <taxon>Agaricomycotina</taxon>
        <taxon>Tremellomycetes</taxon>
        <taxon>Filobasidiales</taxon>
        <taxon>Filobasidiaceae</taxon>
        <taxon>Naganishia</taxon>
    </lineage>
</organism>
<proteinExistence type="predicted"/>
<name>A0ACC2XJF8_9TREE</name>
<dbReference type="Proteomes" id="UP001234202">
    <property type="component" value="Unassembled WGS sequence"/>
</dbReference>
<evidence type="ECO:0000313" key="1">
    <source>
        <dbReference type="EMBL" id="KAJ9123526.1"/>
    </source>
</evidence>